<protein>
    <submittedName>
        <fullName evidence="1">Uncharacterized protein</fullName>
    </submittedName>
</protein>
<name>A0A6H1ZBH4_9ZZZZ</name>
<organism evidence="1">
    <name type="scientific">viral metagenome</name>
    <dbReference type="NCBI Taxonomy" id="1070528"/>
    <lineage>
        <taxon>unclassified sequences</taxon>
        <taxon>metagenomes</taxon>
        <taxon>organismal metagenomes</taxon>
    </lineage>
</organism>
<proteinExistence type="predicted"/>
<dbReference type="AlphaFoldDB" id="A0A6H1ZBH4"/>
<dbReference type="EMBL" id="MT143982">
    <property type="protein sequence ID" value="QJA44888.1"/>
    <property type="molecule type" value="Genomic_DNA"/>
</dbReference>
<accession>A0A6H1ZBH4</accession>
<evidence type="ECO:0000313" key="2">
    <source>
        <dbReference type="EMBL" id="QJH95572.1"/>
    </source>
</evidence>
<sequence>MTDYSADGVIPPITLGRMWLLQHCILAEERLVLDSHHIPDEVVHQLRSCYQHRWKKGQIRQTVCVLAVGQSEDSPIFIGVSSRHPQLDPRSIPEQARRFAFGRAVGQLKTYLEEEEKNGQTQSVTYTP</sequence>
<evidence type="ECO:0000313" key="1">
    <source>
        <dbReference type="EMBL" id="QJA44888.1"/>
    </source>
</evidence>
<dbReference type="EMBL" id="MT144623">
    <property type="protein sequence ID" value="QJH95572.1"/>
    <property type="molecule type" value="Genomic_DNA"/>
</dbReference>
<gene>
    <name evidence="1" type="ORF">TM448A00161_0035</name>
    <name evidence="2" type="ORF">TM448B00459_0027</name>
</gene>
<reference evidence="1" key="1">
    <citation type="submission" date="2020-03" db="EMBL/GenBank/DDBJ databases">
        <title>The deep terrestrial virosphere.</title>
        <authorList>
            <person name="Holmfeldt K."/>
            <person name="Nilsson E."/>
            <person name="Simone D."/>
            <person name="Lopez-Fernandez M."/>
            <person name="Wu X."/>
            <person name="de Brujin I."/>
            <person name="Lundin D."/>
            <person name="Andersson A."/>
            <person name="Bertilsson S."/>
            <person name="Dopson M."/>
        </authorList>
    </citation>
    <scope>NUCLEOTIDE SEQUENCE</scope>
    <source>
        <strain evidence="1">TM448A00161</strain>
        <strain evidence="2">TM448B00459</strain>
    </source>
</reference>